<evidence type="ECO:0000313" key="2">
    <source>
        <dbReference type="Proteomes" id="UP001152622"/>
    </source>
</evidence>
<sequence length="97" mass="10501">MWPSFPLTRSGRRAAVSSRDIVGDSALPAFHNSGPRMRSSAEEQLCQSDGALLIRPREGRLTLRNSCCLSSAGCRHPWLRRVSGGEVLGSSRHGAVL</sequence>
<dbReference type="Proteomes" id="UP001152622">
    <property type="component" value="Chromosome 10"/>
</dbReference>
<proteinExistence type="predicted"/>
<reference evidence="1" key="1">
    <citation type="journal article" date="2023" name="Science">
        <title>Genome structures resolve the early diversification of teleost fishes.</title>
        <authorList>
            <person name="Parey E."/>
            <person name="Louis A."/>
            <person name="Montfort J."/>
            <person name="Bouchez O."/>
            <person name="Roques C."/>
            <person name="Iampietro C."/>
            <person name="Lluch J."/>
            <person name="Castinel A."/>
            <person name="Donnadieu C."/>
            <person name="Desvignes T."/>
            <person name="Floi Bucao C."/>
            <person name="Jouanno E."/>
            <person name="Wen M."/>
            <person name="Mejri S."/>
            <person name="Dirks R."/>
            <person name="Jansen H."/>
            <person name="Henkel C."/>
            <person name="Chen W.J."/>
            <person name="Zahm M."/>
            <person name="Cabau C."/>
            <person name="Klopp C."/>
            <person name="Thompson A.W."/>
            <person name="Robinson-Rechavi M."/>
            <person name="Braasch I."/>
            <person name="Lecointre G."/>
            <person name="Bobe J."/>
            <person name="Postlethwait J.H."/>
            <person name="Berthelot C."/>
            <person name="Roest Crollius H."/>
            <person name="Guiguen Y."/>
        </authorList>
    </citation>
    <scope>NUCLEOTIDE SEQUENCE</scope>
    <source>
        <strain evidence="1">WJC10195</strain>
    </source>
</reference>
<organism evidence="1 2">
    <name type="scientific">Synaphobranchus kaupii</name>
    <name type="common">Kaup's arrowtooth eel</name>
    <dbReference type="NCBI Taxonomy" id="118154"/>
    <lineage>
        <taxon>Eukaryota</taxon>
        <taxon>Metazoa</taxon>
        <taxon>Chordata</taxon>
        <taxon>Craniata</taxon>
        <taxon>Vertebrata</taxon>
        <taxon>Euteleostomi</taxon>
        <taxon>Actinopterygii</taxon>
        <taxon>Neopterygii</taxon>
        <taxon>Teleostei</taxon>
        <taxon>Anguilliformes</taxon>
        <taxon>Synaphobranchidae</taxon>
        <taxon>Synaphobranchus</taxon>
    </lineage>
</organism>
<keyword evidence="2" id="KW-1185">Reference proteome</keyword>
<evidence type="ECO:0000313" key="1">
    <source>
        <dbReference type="EMBL" id="KAJ8347979.1"/>
    </source>
</evidence>
<comment type="caution">
    <text evidence="1">The sequence shown here is derived from an EMBL/GenBank/DDBJ whole genome shotgun (WGS) entry which is preliminary data.</text>
</comment>
<name>A0A9Q1EZ65_SYNKA</name>
<dbReference type="AlphaFoldDB" id="A0A9Q1EZ65"/>
<accession>A0A9Q1EZ65</accession>
<dbReference type="EMBL" id="JAINUF010000010">
    <property type="protein sequence ID" value="KAJ8347979.1"/>
    <property type="molecule type" value="Genomic_DNA"/>
</dbReference>
<protein>
    <submittedName>
        <fullName evidence="1">Uncharacterized protein</fullName>
    </submittedName>
</protein>
<gene>
    <name evidence="1" type="ORF">SKAU_G00265680</name>
</gene>